<evidence type="ECO:0000256" key="11">
    <source>
        <dbReference type="ARBA" id="ARBA00023163"/>
    </source>
</evidence>
<dbReference type="PANTHER" id="PTHR30313">
    <property type="entry name" value="DNA PRIMASE"/>
    <property type="match status" value="1"/>
</dbReference>
<accession>A0A1H8FSJ2</accession>
<dbReference type="Pfam" id="PF10410">
    <property type="entry name" value="DnaB_bind"/>
    <property type="match status" value="1"/>
</dbReference>
<proteinExistence type="inferred from homology"/>
<dbReference type="SMART" id="SM00400">
    <property type="entry name" value="ZnF_CHCC"/>
    <property type="match status" value="1"/>
</dbReference>
<feature type="domain" description="Toprim" evidence="16">
    <location>
        <begin position="267"/>
        <end position="349"/>
    </location>
</feature>
<dbReference type="PIRSF" id="PIRSF002811">
    <property type="entry name" value="DnaG"/>
    <property type="match status" value="1"/>
</dbReference>
<dbReference type="InterPro" id="IPR037068">
    <property type="entry name" value="DNA_primase_core_N_sf"/>
</dbReference>
<name>A0A1H8FSJ2_9PROT</name>
<dbReference type="Gene3D" id="1.10.860.10">
    <property type="entry name" value="DNAb Helicase, Chain A"/>
    <property type="match status" value="1"/>
</dbReference>
<dbReference type="SMART" id="SM00766">
    <property type="entry name" value="DnaG_DnaB_bind"/>
    <property type="match status" value="1"/>
</dbReference>
<evidence type="ECO:0000256" key="8">
    <source>
        <dbReference type="ARBA" id="ARBA00022833"/>
    </source>
</evidence>
<comment type="cofactor">
    <cofactor evidence="12 13 14">
        <name>Zn(2+)</name>
        <dbReference type="ChEBI" id="CHEBI:29105"/>
    </cofactor>
    <text evidence="12 13 14">Binds 1 zinc ion per monomer.</text>
</comment>
<evidence type="ECO:0000256" key="2">
    <source>
        <dbReference type="ARBA" id="ARBA00022515"/>
    </source>
</evidence>
<dbReference type="SUPFAM" id="SSF56731">
    <property type="entry name" value="DNA primase core"/>
    <property type="match status" value="1"/>
</dbReference>
<dbReference type="Gene3D" id="1.20.50.20">
    <property type="entry name" value="DnaG, RNA polymerase domain, helical bundle"/>
    <property type="match status" value="1"/>
</dbReference>
<dbReference type="Pfam" id="PF08275">
    <property type="entry name" value="DNAG_N"/>
    <property type="match status" value="1"/>
</dbReference>
<dbReference type="Pfam" id="PF08278">
    <property type="entry name" value="DnaG_DnaB_bind"/>
    <property type="match status" value="1"/>
</dbReference>
<protein>
    <recommendedName>
        <fullName evidence="12 13">DNA primase</fullName>
        <ecNumber evidence="12">2.7.7.101</ecNumber>
    </recommendedName>
</protein>
<dbReference type="EMBL" id="FOCP01000014">
    <property type="protein sequence ID" value="SEN34652.1"/>
    <property type="molecule type" value="Genomic_DNA"/>
</dbReference>
<evidence type="ECO:0000259" key="16">
    <source>
        <dbReference type="PROSITE" id="PS50880"/>
    </source>
</evidence>
<keyword evidence="3 12" id="KW-0808">Transferase</keyword>
<gene>
    <name evidence="12" type="primary">dnaG</name>
    <name evidence="17" type="ORF">SAMN05216325_11467</name>
</gene>
<dbReference type="InterPro" id="IPR006295">
    <property type="entry name" value="DNA_primase_DnaG"/>
</dbReference>
<dbReference type="InterPro" id="IPR034151">
    <property type="entry name" value="TOPRIM_DnaG_bac"/>
</dbReference>
<dbReference type="Pfam" id="PF13155">
    <property type="entry name" value="Toprim_2"/>
    <property type="match status" value="1"/>
</dbReference>
<dbReference type="InterPro" id="IPR002694">
    <property type="entry name" value="Znf_CHC2"/>
</dbReference>
<keyword evidence="4 12" id="KW-0548">Nucleotidyltransferase</keyword>
<keyword evidence="11 12" id="KW-0804">Transcription</keyword>
<evidence type="ECO:0000256" key="3">
    <source>
        <dbReference type="ARBA" id="ARBA00022679"/>
    </source>
</evidence>
<reference evidence="17 18" key="1">
    <citation type="submission" date="2016-10" db="EMBL/GenBank/DDBJ databases">
        <authorList>
            <person name="de Groot N.N."/>
        </authorList>
    </citation>
    <scope>NUCLEOTIDE SEQUENCE [LARGE SCALE GENOMIC DNA]</scope>
    <source>
        <strain evidence="17 18">Nm22</strain>
    </source>
</reference>
<dbReference type="EC" id="2.7.7.101" evidence="12"/>
<sequence>MIPQIFIHDLLNRVNIIDAIDRHVSLKKAGANYVACCPFHSEKTPSFTVSPVKQFYHCFGCGAHGNAISFLIEYRGISFVEAVRELALSVGMQVPAQQEKRTGQLSTSSSEVFDTAEQSDPQDILQTMRSVTQFYREQLKQSGKAVEYLKNRGVSGKTAARFGLGYAPDDWQGLSALFTDYRSENTGKKLIKAGLVISGQDGNRYDRFRDRIMFPILNQKGQIIAFGGRAIGQGEPKYLNSPETNLFVKGQEIYNLFSARKAIREAGYVIVVEGYMDVVALSQYDIENAVATLGTSTTGVHIQKLLRQSDNIVFCFDGDSAGKKAAWRALENSLELLTDGNTIQFLFLPDGQDPDSFVRQNGKEIFEHHIAQATPLSEFLLQTLMNGQNLQTNENRARLIHEAKPLLQRIKAPALVLLLLKRLSELSGLDQNELASLLQIKQIPSARVNRNAPRKQPASPYRRLMLLLMYNPGFFHDLQKESLVLVNENNEELGALKYLVDFLTNRPDIVDSSSALSILSYLKDNPYRVFLEKIESEILDWDDGMDLEAEFHGVIQKLREIQRKNRMKELHNKPLGSLTDEEKRELQRLTAH</sequence>
<dbReference type="GO" id="GO:0008270">
    <property type="term" value="F:zinc ion binding"/>
    <property type="evidence" value="ECO:0007669"/>
    <property type="project" value="UniProtKB-UniRule"/>
</dbReference>
<dbReference type="Gene3D" id="3.90.580.10">
    <property type="entry name" value="Zinc finger, CHC2-type domain"/>
    <property type="match status" value="1"/>
</dbReference>
<feature type="zinc finger region" description="CHC2-type" evidence="12 14">
    <location>
        <begin position="37"/>
        <end position="61"/>
    </location>
</feature>
<dbReference type="InterPro" id="IPR036977">
    <property type="entry name" value="DNA_primase_Znf_CHC2"/>
</dbReference>
<evidence type="ECO:0000256" key="15">
    <source>
        <dbReference type="SAM" id="MobiDB-lite"/>
    </source>
</evidence>
<feature type="region of interest" description="Disordered" evidence="15">
    <location>
        <begin position="572"/>
        <end position="592"/>
    </location>
</feature>
<keyword evidence="9" id="KW-0460">Magnesium</keyword>
<comment type="subunit">
    <text evidence="12">Monomer. Interacts with DnaB.</text>
</comment>
<dbReference type="InterPro" id="IPR030846">
    <property type="entry name" value="DnaG_bac"/>
</dbReference>
<evidence type="ECO:0000256" key="13">
    <source>
        <dbReference type="PIRNR" id="PIRNR002811"/>
    </source>
</evidence>
<keyword evidence="1 12" id="KW-0240">DNA-directed RNA polymerase</keyword>
<evidence type="ECO:0000256" key="9">
    <source>
        <dbReference type="ARBA" id="ARBA00022842"/>
    </source>
</evidence>
<feature type="compositionally biased region" description="Basic and acidic residues" evidence="15">
    <location>
        <begin position="580"/>
        <end position="592"/>
    </location>
</feature>
<evidence type="ECO:0000256" key="1">
    <source>
        <dbReference type="ARBA" id="ARBA00022478"/>
    </source>
</evidence>
<dbReference type="SUPFAM" id="SSF117023">
    <property type="entry name" value="DNA primase DnaG, C-terminal domain"/>
    <property type="match status" value="1"/>
</dbReference>
<evidence type="ECO:0000256" key="14">
    <source>
        <dbReference type="PIRSR" id="PIRSR002811-1"/>
    </source>
</evidence>
<dbReference type="PROSITE" id="PS50880">
    <property type="entry name" value="TOPRIM"/>
    <property type="match status" value="1"/>
</dbReference>
<evidence type="ECO:0000256" key="5">
    <source>
        <dbReference type="ARBA" id="ARBA00022705"/>
    </source>
</evidence>
<dbReference type="AlphaFoldDB" id="A0A1H8FSJ2"/>
<dbReference type="SMART" id="SM00493">
    <property type="entry name" value="TOPRIM"/>
    <property type="match status" value="1"/>
</dbReference>
<keyword evidence="7 12" id="KW-0863">Zinc-finger</keyword>
<dbReference type="InterPro" id="IPR019475">
    <property type="entry name" value="DNA_primase_DnaB-bd"/>
</dbReference>
<evidence type="ECO:0000256" key="4">
    <source>
        <dbReference type="ARBA" id="ARBA00022695"/>
    </source>
</evidence>
<keyword evidence="2 12" id="KW-0639">Primosome</keyword>
<keyword evidence="8 12" id="KW-0862">Zinc</keyword>
<dbReference type="InterPro" id="IPR016136">
    <property type="entry name" value="DNA_helicase_N/primase_C"/>
</dbReference>
<dbReference type="InterPro" id="IPR006171">
    <property type="entry name" value="TOPRIM_dom"/>
</dbReference>
<dbReference type="FunFam" id="3.90.980.10:FF:000001">
    <property type="entry name" value="DNA primase"/>
    <property type="match status" value="1"/>
</dbReference>
<dbReference type="OrthoDB" id="9803773at2"/>
<evidence type="ECO:0000313" key="17">
    <source>
        <dbReference type="EMBL" id="SEN34652.1"/>
    </source>
</evidence>
<dbReference type="GO" id="GO:0003899">
    <property type="term" value="F:DNA-directed RNA polymerase activity"/>
    <property type="evidence" value="ECO:0007669"/>
    <property type="project" value="UniProtKB-UniRule"/>
</dbReference>
<dbReference type="CDD" id="cd03364">
    <property type="entry name" value="TOPRIM_DnaG_primases"/>
    <property type="match status" value="1"/>
</dbReference>
<comment type="domain">
    <text evidence="12">Contains an N-terminal zinc-binding domain, a central core domain that contains the primase activity, and a C-terminal DnaB-binding domain.</text>
</comment>
<dbReference type="HAMAP" id="MF_00974">
    <property type="entry name" value="DNA_primase_DnaG"/>
    <property type="match status" value="1"/>
</dbReference>
<dbReference type="STRING" id="917.SAMN05216326_11421"/>
<evidence type="ECO:0000256" key="6">
    <source>
        <dbReference type="ARBA" id="ARBA00022723"/>
    </source>
</evidence>
<dbReference type="Proteomes" id="UP000199459">
    <property type="component" value="Unassembled WGS sequence"/>
</dbReference>
<dbReference type="PANTHER" id="PTHR30313:SF2">
    <property type="entry name" value="DNA PRIMASE"/>
    <property type="match status" value="1"/>
</dbReference>
<dbReference type="GO" id="GO:1990077">
    <property type="term" value="C:primosome complex"/>
    <property type="evidence" value="ECO:0007669"/>
    <property type="project" value="UniProtKB-KW"/>
</dbReference>
<dbReference type="GO" id="GO:0005737">
    <property type="term" value="C:cytoplasm"/>
    <property type="evidence" value="ECO:0007669"/>
    <property type="project" value="TreeGrafter"/>
</dbReference>
<dbReference type="GO" id="GO:0000428">
    <property type="term" value="C:DNA-directed RNA polymerase complex"/>
    <property type="evidence" value="ECO:0007669"/>
    <property type="project" value="UniProtKB-KW"/>
</dbReference>
<comment type="function">
    <text evidence="12 13">RNA polymerase that catalyzes the synthesis of short RNA molecules used as primers for DNA polymerase during DNA replication.</text>
</comment>
<dbReference type="Gene3D" id="3.40.1360.10">
    <property type="match status" value="1"/>
</dbReference>
<keyword evidence="5 12" id="KW-0235">DNA replication</keyword>
<evidence type="ECO:0000256" key="7">
    <source>
        <dbReference type="ARBA" id="ARBA00022771"/>
    </source>
</evidence>
<dbReference type="InterPro" id="IPR050219">
    <property type="entry name" value="DnaG_primase"/>
</dbReference>
<dbReference type="GO" id="GO:0006269">
    <property type="term" value="P:DNA replication, synthesis of primer"/>
    <property type="evidence" value="ECO:0007669"/>
    <property type="project" value="UniProtKB-UniRule"/>
</dbReference>
<comment type="similarity">
    <text evidence="12 13">Belongs to the DnaG primase family.</text>
</comment>
<dbReference type="FunFam" id="3.40.1360.10:FF:000002">
    <property type="entry name" value="DNA primase"/>
    <property type="match status" value="1"/>
</dbReference>
<dbReference type="InterPro" id="IPR013264">
    <property type="entry name" value="DNAG_N"/>
</dbReference>
<evidence type="ECO:0000256" key="12">
    <source>
        <dbReference type="HAMAP-Rule" id="MF_00974"/>
    </source>
</evidence>
<dbReference type="RefSeq" id="WP_090632746.1">
    <property type="nucleotide sequence ID" value="NZ_FOCP01000014.1"/>
</dbReference>
<comment type="catalytic activity">
    <reaction evidence="12">
        <text>ssDNA + n NTP = ssDNA/pppN(pN)n-1 hybrid + (n-1) diphosphate.</text>
        <dbReference type="EC" id="2.7.7.101"/>
    </reaction>
</comment>
<dbReference type="Pfam" id="PF01807">
    <property type="entry name" value="Zn_ribbon_DnaG"/>
    <property type="match status" value="1"/>
</dbReference>
<dbReference type="Gene3D" id="3.90.980.10">
    <property type="entry name" value="DNA primase, catalytic core, N-terminal domain"/>
    <property type="match status" value="1"/>
</dbReference>
<evidence type="ECO:0000313" key="18">
    <source>
        <dbReference type="Proteomes" id="UP000199459"/>
    </source>
</evidence>
<dbReference type="NCBIfam" id="TIGR01391">
    <property type="entry name" value="dnaG"/>
    <property type="match status" value="1"/>
</dbReference>
<keyword evidence="10 12" id="KW-0238">DNA-binding</keyword>
<dbReference type="FunFam" id="3.90.580.10:FF:000001">
    <property type="entry name" value="DNA primase"/>
    <property type="match status" value="1"/>
</dbReference>
<dbReference type="SUPFAM" id="SSF57783">
    <property type="entry name" value="Zinc beta-ribbon"/>
    <property type="match status" value="1"/>
</dbReference>
<organism evidence="17 18">
    <name type="scientific">Nitrosomonas marina</name>
    <dbReference type="NCBI Taxonomy" id="917"/>
    <lineage>
        <taxon>Bacteria</taxon>
        <taxon>Pseudomonadati</taxon>
        <taxon>Pseudomonadota</taxon>
        <taxon>Betaproteobacteria</taxon>
        <taxon>Nitrosomonadales</taxon>
        <taxon>Nitrosomonadaceae</taxon>
        <taxon>Nitrosomonas</taxon>
    </lineage>
</organism>
<dbReference type="InterPro" id="IPR013173">
    <property type="entry name" value="DNA_primase_DnaG_DnaB-bd_dom"/>
</dbReference>
<evidence type="ECO:0000256" key="10">
    <source>
        <dbReference type="ARBA" id="ARBA00023125"/>
    </source>
</evidence>
<dbReference type="GO" id="GO:0003677">
    <property type="term" value="F:DNA binding"/>
    <property type="evidence" value="ECO:0007669"/>
    <property type="project" value="UniProtKB-KW"/>
</dbReference>
<keyword evidence="6 12" id="KW-0479">Metal-binding</keyword>